<dbReference type="InterPro" id="IPR045274">
    <property type="entry name" value="WAK-like"/>
</dbReference>
<evidence type="ECO:0008006" key="7">
    <source>
        <dbReference type="Google" id="ProtNLM"/>
    </source>
</evidence>
<comment type="caution">
    <text evidence="3">The sequence shown here is derived from an EMBL/GenBank/DDBJ whole genome shotgun (WGS) entry which is preliminary data.</text>
</comment>
<dbReference type="Proteomes" id="UP000233551">
    <property type="component" value="Unassembled WGS sequence"/>
</dbReference>
<dbReference type="PANTHER" id="PTHR27005:SF537">
    <property type="entry name" value="LYSM TYPE RECEPTOR KINASE"/>
    <property type="match status" value="1"/>
</dbReference>
<dbReference type="Gene3D" id="1.10.510.10">
    <property type="entry name" value="Transferase(Phosphotransferase) domain 1"/>
    <property type="match status" value="1"/>
</dbReference>
<reference evidence="4 6" key="3">
    <citation type="submission" date="2017-11" db="EMBL/GenBank/DDBJ databases">
        <title>De-novo sequencing of pomegranate (Punica granatum L.) genome.</title>
        <authorList>
            <person name="Akparov Z."/>
            <person name="Amiraslanov A."/>
            <person name="Hajiyeva S."/>
            <person name="Abbasov M."/>
            <person name="Kaur K."/>
            <person name="Hamwieh A."/>
            <person name="Solovyev V."/>
            <person name="Salamov A."/>
            <person name="Braich B."/>
            <person name="Kosarev P."/>
            <person name="Mahmoud A."/>
            <person name="Hajiyev E."/>
            <person name="Babayeva S."/>
            <person name="Izzatullayeva V."/>
            <person name="Mammadov A."/>
            <person name="Mammadov A."/>
            <person name="Sharifova S."/>
            <person name="Ojaghi J."/>
            <person name="Eynullazada K."/>
            <person name="Bayramov B."/>
            <person name="Abdulazimova A."/>
            <person name="Shahmuradov I."/>
        </authorList>
    </citation>
    <scope>NUCLEOTIDE SEQUENCE [LARGE SCALE GENOMIC DNA]</scope>
    <source>
        <strain evidence="4">AG2017</strain>
        <strain evidence="6">cv. AG2017</strain>
        <tissue evidence="4">Leaf</tissue>
    </source>
</reference>
<dbReference type="GO" id="GO:0005886">
    <property type="term" value="C:plasma membrane"/>
    <property type="evidence" value="ECO:0007669"/>
    <property type="project" value="TreeGrafter"/>
</dbReference>
<gene>
    <name evidence="3" type="ORF">CDL15_Pgr018229</name>
    <name evidence="4" type="ORF">CRG98_024120</name>
</gene>
<dbReference type="PANTHER" id="PTHR27005">
    <property type="entry name" value="WALL-ASSOCIATED RECEPTOR KINASE-LIKE 21"/>
    <property type="match status" value="1"/>
</dbReference>
<dbReference type="SUPFAM" id="SSF56112">
    <property type="entry name" value="Protein kinase-like (PK-like)"/>
    <property type="match status" value="1"/>
</dbReference>
<evidence type="ECO:0000313" key="4">
    <source>
        <dbReference type="EMBL" id="PKI55508.1"/>
    </source>
</evidence>
<sequence>MSTALDLFLLSSSPDEGPVSFDRGEDERNRVANFMSMARENRLDETLDPQVAMLVMRCLRLNGKKRPTMKEVAMELGLRNSHCFLQINREAHLMRDEPFQHCDGMHQETLNSTSFSLDMESGSIPR</sequence>
<dbReference type="EMBL" id="MTKT01004293">
    <property type="protein sequence ID" value="OWM72344.1"/>
    <property type="molecule type" value="Genomic_DNA"/>
</dbReference>
<evidence type="ECO:0000256" key="2">
    <source>
        <dbReference type="ARBA" id="ARBA00022840"/>
    </source>
</evidence>
<protein>
    <recommendedName>
        <fullName evidence="7">Serine-threonine/tyrosine-protein kinase catalytic domain-containing protein</fullName>
    </recommendedName>
</protein>
<evidence type="ECO:0000256" key="1">
    <source>
        <dbReference type="ARBA" id="ARBA00022741"/>
    </source>
</evidence>
<name>A0A218WHM8_PUNGR</name>
<evidence type="ECO:0000313" key="5">
    <source>
        <dbReference type="Proteomes" id="UP000197138"/>
    </source>
</evidence>
<dbReference type="GO" id="GO:0005524">
    <property type="term" value="F:ATP binding"/>
    <property type="evidence" value="ECO:0007669"/>
    <property type="project" value="UniProtKB-KW"/>
</dbReference>
<evidence type="ECO:0000313" key="6">
    <source>
        <dbReference type="Proteomes" id="UP000233551"/>
    </source>
</evidence>
<proteinExistence type="predicted"/>
<dbReference type="STRING" id="22663.A0A218WHM8"/>
<dbReference type="InterPro" id="IPR011009">
    <property type="entry name" value="Kinase-like_dom_sf"/>
</dbReference>
<keyword evidence="2" id="KW-0067">ATP-binding</keyword>
<organism evidence="3 5">
    <name type="scientific">Punica granatum</name>
    <name type="common">Pomegranate</name>
    <dbReference type="NCBI Taxonomy" id="22663"/>
    <lineage>
        <taxon>Eukaryota</taxon>
        <taxon>Viridiplantae</taxon>
        <taxon>Streptophyta</taxon>
        <taxon>Embryophyta</taxon>
        <taxon>Tracheophyta</taxon>
        <taxon>Spermatophyta</taxon>
        <taxon>Magnoliopsida</taxon>
        <taxon>eudicotyledons</taxon>
        <taxon>Gunneridae</taxon>
        <taxon>Pentapetalae</taxon>
        <taxon>rosids</taxon>
        <taxon>malvids</taxon>
        <taxon>Myrtales</taxon>
        <taxon>Lythraceae</taxon>
        <taxon>Punica</taxon>
    </lineage>
</organism>
<dbReference type="GO" id="GO:0004674">
    <property type="term" value="F:protein serine/threonine kinase activity"/>
    <property type="evidence" value="ECO:0007669"/>
    <property type="project" value="TreeGrafter"/>
</dbReference>
<reference evidence="5" key="1">
    <citation type="journal article" date="2017" name="Plant J.">
        <title>The pomegranate (Punica granatum L.) genome and the genomics of punicalagin biosynthesis.</title>
        <authorList>
            <person name="Qin G."/>
            <person name="Xu C."/>
            <person name="Ming R."/>
            <person name="Tang H."/>
            <person name="Guyot R."/>
            <person name="Kramer E.M."/>
            <person name="Hu Y."/>
            <person name="Yi X."/>
            <person name="Qi Y."/>
            <person name="Xu X."/>
            <person name="Gao Z."/>
            <person name="Pan H."/>
            <person name="Jian J."/>
            <person name="Tian Y."/>
            <person name="Yue Z."/>
            <person name="Xu Y."/>
        </authorList>
    </citation>
    <scope>NUCLEOTIDE SEQUENCE [LARGE SCALE GENOMIC DNA]</scope>
    <source>
        <strain evidence="5">cv. Dabenzi</strain>
    </source>
</reference>
<keyword evidence="6" id="KW-1185">Reference proteome</keyword>
<evidence type="ECO:0000313" key="3">
    <source>
        <dbReference type="EMBL" id="OWM72344.1"/>
    </source>
</evidence>
<keyword evidence="1" id="KW-0547">Nucleotide-binding</keyword>
<dbReference type="AlphaFoldDB" id="A0A218WHM8"/>
<accession>A0A218WHM8</accession>
<dbReference type="EMBL" id="PGOL01001693">
    <property type="protein sequence ID" value="PKI55508.1"/>
    <property type="molecule type" value="Genomic_DNA"/>
</dbReference>
<dbReference type="GO" id="GO:0007166">
    <property type="term" value="P:cell surface receptor signaling pathway"/>
    <property type="evidence" value="ECO:0007669"/>
    <property type="project" value="InterPro"/>
</dbReference>
<dbReference type="Proteomes" id="UP000197138">
    <property type="component" value="Unassembled WGS sequence"/>
</dbReference>
<reference evidence="3" key="2">
    <citation type="submission" date="2017-06" db="EMBL/GenBank/DDBJ databases">
        <title>The pomegranate genome and the genomics of punicalagin biosynthesis.</title>
        <authorList>
            <person name="Xu C."/>
        </authorList>
    </citation>
    <scope>NUCLEOTIDE SEQUENCE [LARGE SCALE GENOMIC DNA]</scope>
    <source>
        <tissue evidence="3">Fresh leaf</tissue>
    </source>
</reference>